<proteinExistence type="predicted"/>
<sequence>MLVPESDAGPDGAAPFADCWFMAPLLPFRLSWQLLVPNKPQLSSIGTELLSCQSTAVYRLIACPADPVKLQEDLKKLEDWEREWDMAFHPDKCIQLPLTRARKPLNADSSYTLHGHTLKRVSSAKYLGVTLQTDLSWGTHINNIYSKANRTLGFLRRNLKVLSSKTKELAYKTLVRPIVEYACCVWDPHTTGNTNKLEKIQRRAARFVLNRHRNTSSVSDMLDQLQWVPLQDRRRSIRLTMLYKIKHGLACVRCDALKPLADSNRRRRRVHSQQYQHFNCRTDYRLYSFFPRTVRDWNTLPEATVQSSSLATFVSKVSSSA</sequence>
<evidence type="ECO:0000313" key="2">
    <source>
        <dbReference type="Proteomes" id="UP000838412"/>
    </source>
</evidence>
<dbReference type="PRINTS" id="PR01345">
    <property type="entry name" value="CERVTRCPTASE"/>
</dbReference>
<evidence type="ECO:0000313" key="1">
    <source>
        <dbReference type="EMBL" id="CAH1259425.1"/>
    </source>
</evidence>
<gene>
    <name evidence="1" type="primary">Hypp2277</name>
    <name evidence="1" type="ORF">BLAG_LOCUS16738</name>
</gene>
<name>A0A8J9ZR70_BRALA</name>
<dbReference type="AlphaFoldDB" id="A0A8J9ZR70"/>
<reference evidence="1" key="1">
    <citation type="submission" date="2022-01" db="EMBL/GenBank/DDBJ databases">
        <authorList>
            <person name="Braso-Vives M."/>
        </authorList>
    </citation>
    <scope>NUCLEOTIDE SEQUENCE</scope>
</reference>
<dbReference type="PANTHER" id="PTHR33332">
    <property type="entry name" value="REVERSE TRANSCRIPTASE DOMAIN-CONTAINING PROTEIN"/>
    <property type="match status" value="1"/>
</dbReference>
<dbReference type="OrthoDB" id="6154697at2759"/>
<keyword evidence="2" id="KW-1185">Reference proteome</keyword>
<protein>
    <submittedName>
        <fullName evidence="1">Hypp2277 protein</fullName>
    </submittedName>
</protein>
<dbReference type="EMBL" id="OV696688">
    <property type="protein sequence ID" value="CAH1259425.1"/>
    <property type="molecule type" value="Genomic_DNA"/>
</dbReference>
<dbReference type="Proteomes" id="UP000838412">
    <property type="component" value="Chromosome 3"/>
</dbReference>
<accession>A0A8J9ZR70</accession>
<organism evidence="1 2">
    <name type="scientific">Branchiostoma lanceolatum</name>
    <name type="common">Common lancelet</name>
    <name type="synonym">Amphioxus lanceolatum</name>
    <dbReference type="NCBI Taxonomy" id="7740"/>
    <lineage>
        <taxon>Eukaryota</taxon>
        <taxon>Metazoa</taxon>
        <taxon>Chordata</taxon>
        <taxon>Cephalochordata</taxon>
        <taxon>Leptocardii</taxon>
        <taxon>Amphioxiformes</taxon>
        <taxon>Branchiostomatidae</taxon>
        <taxon>Branchiostoma</taxon>
    </lineage>
</organism>